<dbReference type="PRINTS" id="PR00722">
    <property type="entry name" value="CHYMOTRYPSIN"/>
</dbReference>
<evidence type="ECO:0000313" key="10">
    <source>
        <dbReference type="EMBL" id="ADK39247.1"/>
    </source>
</evidence>
<dbReference type="SUPFAM" id="SSF50494">
    <property type="entry name" value="Trypsin-like serine proteases"/>
    <property type="match status" value="1"/>
</dbReference>
<dbReference type="PROSITE" id="PS50240">
    <property type="entry name" value="TRYPSIN_DOM"/>
    <property type="match status" value="1"/>
</dbReference>
<dbReference type="CDD" id="cd00190">
    <property type="entry name" value="Tryp_SPc"/>
    <property type="match status" value="1"/>
</dbReference>
<dbReference type="SMART" id="SM00020">
    <property type="entry name" value="Tryp_SPc"/>
    <property type="match status" value="1"/>
</dbReference>
<keyword evidence="2" id="KW-0800">Toxin</keyword>
<evidence type="ECO:0000256" key="4">
    <source>
        <dbReference type="ARBA" id="ARBA00022801"/>
    </source>
</evidence>
<accession>E2E4G6</accession>
<dbReference type="FunFam" id="2.40.10.10:FF:000010">
    <property type="entry name" value="Kallikrein related peptidase 11"/>
    <property type="match status" value="1"/>
</dbReference>
<dbReference type="GO" id="GO:0030141">
    <property type="term" value="C:secretory granule"/>
    <property type="evidence" value="ECO:0007669"/>
    <property type="project" value="TreeGrafter"/>
</dbReference>
<organism evidence="10">
    <name type="scientific">Varanus gouldii</name>
    <name type="common">Gould's monitor</name>
    <dbReference type="NCBI Taxonomy" id="62042"/>
    <lineage>
        <taxon>Eukaryota</taxon>
        <taxon>Metazoa</taxon>
        <taxon>Chordata</taxon>
        <taxon>Craniata</taxon>
        <taxon>Vertebrata</taxon>
        <taxon>Euteleostomi</taxon>
        <taxon>Lepidosauria</taxon>
        <taxon>Squamata</taxon>
        <taxon>Bifurcata</taxon>
        <taxon>Unidentata</taxon>
        <taxon>Episquamata</taxon>
        <taxon>Toxicofera</taxon>
        <taxon>Anguimorpha</taxon>
        <taxon>Paleoanguimorpha</taxon>
        <taxon>Varanoidea</taxon>
        <taxon>Varanidae</taxon>
        <taxon>Varanus</taxon>
    </lineage>
</organism>
<evidence type="ECO:0000256" key="7">
    <source>
        <dbReference type="RuleBase" id="RU363034"/>
    </source>
</evidence>
<dbReference type="GO" id="GO:0090729">
    <property type="term" value="F:toxin activity"/>
    <property type="evidence" value="ECO:0007669"/>
    <property type="project" value="UniProtKB-KW"/>
</dbReference>
<keyword evidence="4 7" id="KW-0378">Hydrolase</keyword>
<name>E2E4G6_VARGO</name>
<dbReference type="PANTHER" id="PTHR24271:SF47">
    <property type="entry name" value="KALLIKREIN-1"/>
    <property type="match status" value="1"/>
</dbReference>
<dbReference type="GO" id="GO:0006508">
    <property type="term" value="P:proteolysis"/>
    <property type="evidence" value="ECO:0007669"/>
    <property type="project" value="UniProtKB-KW"/>
</dbReference>
<evidence type="ECO:0000256" key="2">
    <source>
        <dbReference type="ARBA" id="ARBA00022656"/>
    </source>
</evidence>
<dbReference type="GO" id="GO:0004252">
    <property type="term" value="F:serine-type endopeptidase activity"/>
    <property type="evidence" value="ECO:0007669"/>
    <property type="project" value="InterPro"/>
</dbReference>
<dbReference type="EMBL" id="GU441483">
    <property type="protein sequence ID" value="ADK39247.1"/>
    <property type="molecule type" value="mRNA"/>
</dbReference>
<evidence type="ECO:0000256" key="8">
    <source>
        <dbReference type="SAM" id="SignalP"/>
    </source>
</evidence>
<dbReference type="InterPro" id="IPR043504">
    <property type="entry name" value="Peptidase_S1_PA_chymotrypsin"/>
</dbReference>
<dbReference type="PANTHER" id="PTHR24271">
    <property type="entry name" value="KALLIKREIN-RELATED"/>
    <property type="match status" value="1"/>
</dbReference>
<keyword evidence="3 7" id="KW-0645">Protease</keyword>
<dbReference type="InterPro" id="IPR018114">
    <property type="entry name" value="TRYPSIN_HIS"/>
</dbReference>
<evidence type="ECO:0000256" key="3">
    <source>
        <dbReference type="ARBA" id="ARBA00022670"/>
    </source>
</evidence>
<dbReference type="InterPro" id="IPR001254">
    <property type="entry name" value="Trypsin_dom"/>
</dbReference>
<dbReference type="Pfam" id="PF00089">
    <property type="entry name" value="Trypsin"/>
    <property type="match status" value="1"/>
</dbReference>
<feature type="chain" id="PRO_5003159023" evidence="8">
    <location>
        <begin position="21"/>
        <end position="258"/>
    </location>
</feature>
<dbReference type="MEROPS" id="S01.435"/>
<dbReference type="PROSITE" id="PS00134">
    <property type="entry name" value="TRYPSIN_HIS"/>
    <property type="match status" value="1"/>
</dbReference>
<dbReference type="Gene3D" id="2.40.10.10">
    <property type="entry name" value="Trypsin-like serine proteases"/>
    <property type="match status" value="2"/>
</dbReference>
<dbReference type="PROSITE" id="PS00135">
    <property type="entry name" value="TRYPSIN_SER"/>
    <property type="match status" value="1"/>
</dbReference>
<dbReference type="InterPro" id="IPR009003">
    <property type="entry name" value="Peptidase_S1_PA"/>
</dbReference>
<evidence type="ECO:0000256" key="5">
    <source>
        <dbReference type="ARBA" id="ARBA00022825"/>
    </source>
</evidence>
<dbReference type="InterPro" id="IPR001314">
    <property type="entry name" value="Peptidase_S1A"/>
</dbReference>
<dbReference type="InterPro" id="IPR033116">
    <property type="entry name" value="TRYPSIN_SER"/>
</dbReference>
<keyword evidence="6" id="KW-1015">Disulfide bond</keyword>
<proteinExistence type="evidence at transcript level"/>
<feature type="signal peptide" evidence="8">
    <location>
        <begin position="1"/>
        <end position="20"/>
    </location>
</feature>
<evidence type="ECO:0000259" key="9">
    <source>
        <dbReference type="PROSITE" id="PS50240"/>
    </source>
</evidence>
<evidence type="ECO:0000256" key="6">
    <source>
        <dbReference type="ARBA" id="ARBA00023157"/>
    </source>
</evidence>
<reference evidence="10" key="1">
    <citation type="journal article" date="2010" name="Mol. Cell. Proteomics">
        <title>Functional and structural diversification of the Anguimorpha lizard venom system.</title>
        <authorList>
            <person name="Fry B.G."/>
            <person name="Winter K."/>
            <person name="Norman J.A."/>
            <person name="Roelants K."/>
            <person name="Nabuurs R.J."/>
            <person name="van Osch M.J."/>
            <person name="Teeuwisse W.M."/>
            <person name="van der Weerd L."/>
            <person name="McNaughtan J.E."/>
            <person name="Kwok H.F."/>
            <person name="Scheib H."/>
            <person name="Greisman L."/>
            <person name="Kochva E."/>
            <person name="Miller L.J."/>
            <person name="Gao F."/>
            <person name="Karas J."/>
            <person name="Scanlon D."/>
            <person name="Lin F."/>
            <person name="Kuruppu S."/>
            <person name="Shaw C."/>
            <person name="Wong L."/>
            <person name="Hodgson W.C."/>
        </authorList>
    </citation>
    <scope>NUCLEOTIDE SEQUENCE</scope>
    <source>
        <strain evidence="10">VGOU_CL1Ct1</strain>
        <tissue evidence="10">Mandibular venom gland</tissue>
    </source>
</reference>
<dbReference type="GO" id="GO:0005576">
    <property type="term" value="C:extracellular region"/>
    <property type="evidence" value="ECO:0007669"/>
    <property type="project" value="UniProtKB-ARBA"/>
</dbReference>
<keyword evidence="5 7" id="KW-0720">Serine protease</keyword>
<sequence>MGPAKLVVFVLLMHPSLVSANPMRITAGEECNEDSHPWLVLLTTESGAVCGATLLNQDWVLTAAHCYEREKIWLSFGVHNREQRRGDEQVREAVGTFCYPDIPSTTNSSCPSFTLDRGDDIMLIKLDTPVTYNEHIAPMALPDHAAPLGTECDIIGWGETELIVGSASDVPLCASISIRENHFCEDVYLRNITDDMICAGVLEGGPDACKGDSGGPLLCGGQLQGLVSFGGYPCGEPMVPGVYTKIVKYRKWIQSHML</sequence>
<comment type="similarity">
    <text evidence="1">Belongs to the peptidase S1 family. Snake venom subfamily.</text>
</comment>
<keyword evidence="8" id="KW-0732">Signal</keyword>
<protein>
    <submittedName>
        <fullName evidence="10">Kallikrein-Vgou2</fullName>
    </submittedName>
</protein>
<dbReference type="AlphaFoldDB" id="E2E4G6"/>
<feature type="domain" description="Peptidase S1" evidence="9">
    <location>
        <begin position="25"/>
        <end position="258"/>
    </location>
</feature>
<evidence type="ECO:0000256" key="1">
    <source>
        <dbReference type="ARBA" id="ARBA00009228"/>
    </source>
</evidence>